<feature type="region of interest" description="Disordered" evidence="4">
    <location>
        <begin position="27"/>
        <end position="93"/>
    </location>
</feature>
<evidence type="ECO:0000313" key="5">
    <source>
        <dbReference type="EMBL" id="ABO09034.1"/>
    </source>
</evidence>
<feature type="compositionally biased region" description="Low complexity" evidence="4">
    <location>
        <begin position="27"/>
        <end position="47"/>
    </location>
</feature>
<evidence type="ECO:0000256" key="3">
    <source>
        <dbReference type="ARBA" id="ARBA00022729"/>
    </source>
</evidence>
<dbReference type="HOGENOM" id="CLU_031285_17_1_2"/>
<protein>
    <submittedName>
        <fullName evidence="5">Maltooligosaccharide-binding protein</fullName>
    </submittedName>
</protein>
<name>A3MWL7_PYRCJ</name>
<dbReference type="GO" id="GO:0055052">
    <property type="term" value="C:ATP-binding cassette (ABC) transporter complex, substrate-binding subunit-containing"/>
    <property type="evidence" value="ECO:0007669"/>
    <property type="project" value="TreeGrafter"/>
</dbReference>
<keyword evidence="6" id="KW-1185">Reference proteome</keyword>
<dbReference type="InterPro" id="IPR006059">
    <property type="entry name" value="SBP"/>
</dbReference>
<proteinExistence type="inferred from homology"/>
<dbReference type="GO" id="GO:0042956">
    <property type="term" value="P:maltodextrin transmembrane transport"/>
    <property type="evidence" value="ECO:0007669"/>
    <property type="project" value="TreeGrafter"/>
</dbReference>
<evidence type="ECO:0000256" key="4">
    <source>
        <dbReference type="SAM" id="MobiDB-lite"/>
    </source>
</evidence>
<dbReference type="GO" id="GO:1901982">
    <property type="term" value="F:maltose binding"/>
    <property type="evidence" value="ECO:0007669"/>
    <property type="project" value="TreeGrafter"/>
</dbReference>
<dbReference type="OrthoDB" id="42146at2157"/>
<dbReference type="Pfam" id="PF13416">
    <property type="entry name" value="SBP_bac_8"/>
    <property type="match status" value="1"/>
</dbReference>
<dbReference type="GO" id="GO:0015768">
    <property type="term" value="P:maltose transport"/>
    <property type="evidence" value="ECO:0007669"/>
    <property type="project" value="TreeGrafter"/>
</dbReference>
<comment type="similarity">
    <text evidence="1">Belongs to the bacterial solute-binding protein 1 family.</text>
</comment>
<evidence type="ECO:0000256" key="2">
    <source>
        <dbReference type="ARBA" id="ARBA00022448"/>
    </source>
</evidence>
<reference evidence="5" key="1">
    <citation type="submission" date="2007-02" db="EMBL/GenBank/DDBJ databases">
        <title>Complete sequence of Pyrobaculum calidifontis JCM 11548.</title>
        <authorList>
            <consortium name="US DOE Joint Genome Institute"/>
            <person name="Copeland A."/>
            <person name="Lucas S."/>
            <person name="Lapidus A."/>
            <person name="Barry K."/>
            <person name="Glavina del Rio T."/>
            <person name="Dalin E."/>
            <person name="Tice H."/>
            <person name="Pitluck S."/>
            <person name="Chain P."/>
            <person name="Malfatti S."/>
            <person name="Shin M."/>
            <person name="Vergez L."/>
            <person name="Schmutz J."/>
            <person name="Larimer F."/>
            <person name="Land M."/>
            <person name="Hauser L."/>
            <person name="Kyrpides N."/>
            <person name="Mikhailova N."/>
            <person name="Cozen A.E."/>
            <person name="Fitz-Gibbon S.T."/>
            <person name="House C.H."/>
            <person name="Saltikov C."/>
            <person name="Lowe T.M."/>
            <person name="Richardson P."/>
        </authorList>
    </citation>
    <scope>NUCLEOTIDE SEQUENCE [LARGE SCALE GENOMIC DNA]</scope>
    <source>
        <strain evidence="5">JCM 11548</strain>
    </source>
</reference>
<dbReference type="PANTHER" id="PTHR30061:SF50">
    <property type="entry name" value="MALTOSE_MALTODEXTRIN-BINDING PERIPLASMIC PROTEIN"/>
    <property type="match status" value="1"/>
</dbReference>
<dbReference type="KEGG" id="pcl:Pcal_1617"/>
<accession>A3MWL7</accession>
<evidence type="ECO:0000256" key="1">
    <source>
        <dbReference type="ARBA" id="ARBA00008520"/>
    </source>
</evidence>
<dbReference type="eggNOG" id="arCOG00154">
    <property type="taxonomic scope" value="Archaea"/>
</dbReference>
<sequence>MNKYLLLGIVLAVILIGLAAYFITQSPAAPSPTQSPATTAPTQATPTTTPPATTPSPTPPTTAPSPTPAPTTTATPTQTHPATPTPTTTTPPQAAQVTIRIWHALNPEEEAVFKEVAALYMQQHPNVKIVFENKAPDLQTAVLAAIAPPYSEKFDLFIWAHDWIGLMVEAGALKPVENDVQDVLNKFVVSIPQYKGHIYGLPFTAETVALICNKKMAPQPPTTFADLLNVMKSFNKPPQTYGISYVVNPYFISAWIHGTGGYYFDDKTEKQGLTDPRTIAGFQFFKTYIMPYVAPNPTDYNTQVSLFLSGQTPCMVNGPWSIGAVKKAGIDFYVVPLPPVNSTYVPRPYGGLKMFYVTIYASKEAIDFMKWFTTDPQVAKILVDKLGYVPVIKDVNIADPVVQGFYDAVKNAYLMPVSPKMQPVWGAVDLVIQNSIVSNQKTIAQAVQDAVKDLCARGVC</sequence>
<dbReference type="GeneID" id="4908142"/>
<dbReference type="SUPFAM" id="SSF53850">
    <property type="entry name" value="Periplasmic binding protein-like II"/>
    <property type="match status" value="1"/>
</dbReference>
<organism evidence="5 6">
    <name type="scientific">Pyrobaculum calidifontis (strain DSM 21063 / JCM 11548 / VA1)</name>
    <dbReference type="NCBI Taxonomy" id="410359"/>
    <lineage>
        <taxon>Archaea</taxon>
        <taxon>Thermoproteota</taxon>
        <taxon>Thermoprotei</taxon>
        <taxon>Thermoproteales</taxon>
        <taxon>Thermoproteaceae</taxon>
        <taxon>Pyrobaculum</taxon>
    </lineage>
</organism>
<dbReference type="EMBL" id="CP000561">
    <property type="protein sequence ID" value="ABO09034.1"/>
    <property type="molecule type" value="Genomic_DNA"/>
</dbReference>
<feature type="compositionally biased region" description="Low complexity" evidence="4">
    <location>
        <begin position="70"/>
        <end position="93"/>
    </location>
</feature>
<keyword evidence="3" id="KW-0732">Signal</keyword>
<dbReference type="PANTHER" id="PTHR30061">
    <property type="entry name" value="MALTOSE-BINDING PERIPLASMIC PROTEIN"/>
    <property type="match status" value="1"/>
</dbReference>
<dbReference type="RefSeq" id="WP_011850292.1">
    <property type="nucleotide sequence ID" value="NC_009073.1"/>
</dbReference>
<evidence type="ECO:0000313" key="6">
    <source>
        <dbReference type="Proteomes" id="UP000001431"/>
    </source>
</evidence>
<dbReference type="Proteomes" id="UP000001431">
    <property type="component" value="Chromosome"/>
</dbReference>
<dbReference type="STRING" id="410359.Pcal_1617"/>
<dbReference type="Gene3D" id="3.40.190.10">
    <property type="entry name" value="Periplasmic binding protein-like II"/>
    <property type="match status" value="2"/>
</dbReference>
<dbReference type="AlphaFoldDB" id="A3MWL7"/>
<dbReference type="CDD" id="cd13657">
    <property type="entry name" value="PBP2_Maltodextrin"/>
    <property type="match status" value="1"/>
</dbReference>
<gene>
    <name evidence="5" type="ordered locus">Pcal_1617</name>
</gene>
<feature type="compositionally biased region" description="Pro residues" evidence="4">
    <location>
        <begin position="48"/>
        <end position="69"/>
    </location>
</feature>
<keyword evidence="2" id="KW-0813">Transport</keyword>